<comment type="caution">
    <text evidence="2">The sequence shown here is derived from an EMBL/GenBank/DDBJ whole genome shotgun (WGS) entry which is preliminary data.</text>
</comment>
<feature type="non-terminal residue" evidence="2">
    <location>
        <position position="1"/>
    </location>
</feature>
<name>A0A812K8X9_SYMPI</name>
<sequence length="245" mass="26134">DARCALPGLVSPALSDMAASALEPNPDLVAGDADTEAVALGSRLLRLSGSVEKAAKAVNQERLIVSGNHLAFTEGGHVQGITNLHRAYLLEMAQDGVPSRREAVPARESAKNHGSVRGHEEELMQKAWKDAAYGVAESPLGTVPKQQNEQGSKFNHPPPPQPRILESHVKHYAGRPGIQDVPEFAVRMMGIVITSLVMPFGWVGAPGEFVAWSAAAKVSRGSFHPPDPWLNDTVSYDSKGLVDDG</sequence>
<evidence type="ECO:0000256" key="1">
    <source>
        <dbReference type="SAM" id="MobiDB-lite"/>
    </source>
</evidence>
<dbReference type="OrthoDB" id="446734at2759"/>
<protein>
    <submittedName>
        <fullName evidence="2">Uncharacterized protein</fullName>
    </submittedName>
</protein>
<feature type="region of interest" description="Disordered" evidence="1">
    <location>
        <begin position="141"/>
        <end position="160"/>
    </location>
</feature>
<reference evidence="2" key="1">
    <citation type="submission" date="2021-02" db="EMBL/GenBank/DDBJ databases">
        <authorList>
            <person name="Dougan E. K."/>
            <person name="Rhodes N."/>
            <person name="Thang M."/>
            <person name="Chan C."/>
        </authorList>
    </citation>
    <scope>NUCLEOTIDE SEQUENCE</scope>
</reference>
<feature type="compositionally biased region" description="Polar residues" evidence="1">
    <location>
        <begin position="144"/>
        <end position="153"/>
    </location>
</feature>
<evidence type="ECO:0000313" key="3">
    <source>
        <dbReference type="Proteomes" id="UP000649617"/>
    </source>
</evidence>
<accession>A0A812K8X9</accession>
<dbReference type="AlphaFoldDB" id="A0A812K8X9"/>
<gene>
    <name evidence="2" type="ORF">SPIL2461_LOCUS3007</name>
</gene>
<dbReference type="Proteomes" id="UP000649617">
    <property type="component" value="Unassembled WGS sequence"/>
</dbReference>
<dbReference type="EMBL" id="CAJNIZ010003465">
    <property type="protein sequence ID" value="CAE7222753.1"/>
    <property type="molecule type" value="Genomic_DNA"/>
</dbReference>
<proteinExistence type="predicted"/>
<organism evidence="2 3">
    <name type="scientific">Symbiodinium pilosum</name>
    <name type="common">Dinoflagellate</name>
    <dbReference type="NCBI Taxonomy" id="2952"/>
    <lineage>
        <taxon>Eukaryota</taxon>
        <taxon>Sar</taxon>
        <taxon>Alveolata</taxon>
        <taxon>Dinophyceae</taxon>
        <taxon>Suessiales</taxon>
        <taxon>Symbiodiniaceae</taxon>
        <taxon>Symbiodinium</taxon>
    </lineage>
</organism>
<feature type="non-terminal residue" evidence="2">
    <location>
        <position position="245"/>
    </location>
</feature>
<keyword evidence="3" id="KW-1185">Reference proteome</keyword>
<evidence type="ECO:0000313" key="2">
    <source>
        <dbReference type="EMBL" id="CAE7222753.1"/>
    </source>
</evidence>